<feature type="region of interest" description="Disordered" evidence="1">
    <location>
        <begin position="397"/>
        <end position="429"/>
    </location>
</feature>
<proteinExistence type="predicted"/>
<feature type="region of interest" description="Disordered" evidence="1">
    <location>
        <begin position="464"/>
        <end position="486"/>
    </location>
</feature>
<accession>A0A2P4XLT9</accession>
<dbReference type="GO" id="GO:0004190">
    <property type="term" value="F:aspartic-type endopeptidase activity"/>
    <property type="evidence" value="ECO:0007669"/>
    <property type="project" value="InterPro"/>
</dbReference>
<feature type="compositionally biased region" description="Basic and acidic residues" evidence="1">
    <location>
        <begin position="190"/>
        <end position="200"/>
    </location>
</feature>
<gene>
    <name evidence="2" type="ORF">PHPALM_17677</name>
</gene>
<feature type="compositionally biased region" description="Acidic residues" evidence="1">
    <location>
        <begin position="175"/>
        <end position="189"/>
    </location>
</feature>
<evidence type="ECO:0000256" key="1">
    <source>
        <dbReference type="SAM" id="MobiDB-lite"/>
    </source>
</evidence>
<organism evidence="2 3">
    <name type="scientific">Phytophthora palmivora</name>
    <dbReference type="NCBI Taxonomy" id="4796"/>
    <lineage>
        <taxon>Eukaryota</taxon>
        <taxon>Sar</taxon>
        <taxon>Stramenopiles</taxon>
        <taxon>Oomycota</taxon>
        <taxon>Peronosporomycetes</taxon>
        <taxon>Peronosporales</taxon>
        <taxon>Peronosporaceae</taxon>
        <taxon>Phytophthora</taxon>
    </lineage>
</organism>
<dbReference type="Proteomes" id="UP000237271">
    <property type="component" value="Unassembled WGS sequence"/>
</dbReference>
<protein>
    <recommendedName>
        <fullName evidence="4">Peptidase A2 domain-containing protein</fullName>
    </recommendedName>
</protein>
<feature type="compositionally biased region" description="Basic residues" evidence="1">
    <location>
        <begin position="160"/>
        <end position="170"/>
    </location>
</feature>
<feature type="region of interest" description="Disordered" evidence="1">
    <location>
        <begin position="663"/>
        <end position="691"/>
    </location>
</feature>
<keyword evidence="3" id="KW-1185">Reference proteome</keyword>
<feature type="region of interest" description="Disordered" evidence="1">
    <location>
        <begin position="153"/>
        <end position="212"/>
    </location>
</feature>
<reference evidence="2 3" key="1">
    <citation type="journal article" date="2017" name="Genome Biol. Evol.">
        <title>Phytophthora megakarya and P. palmivora, closely related causal agents of cacao black pod rot, underwent increases in genome sizes and gene numbers by different mechanisms.</title>
        <authorList>
            <person name="Ali S.S."/>
            <person name="Shao J."/>
            <person name="Lary D.J."/>
            <person name="Kronmiller B."/>
            <person name="Shen D."/>
            <person name="Strem M.D."/>
            <person name="Amoako-Attah I."/>
            <person name="Akrofi A.Y."/>
            <person name="Begoude B.A."/>
            <person name="Ten Hoopen G.M."/>
            <person name="Coulibaly K."/>
            <person name="Kebe B.I."/>
            <person name="Melnick R.L."/>
            <person name="Guiltinan M.J."/>
            <person name="Tyler B.M."/>
            <person name="Meinhardt L.W."/>
            <person name="Bailey B.A."/>
        </authorList>
    </citation>
    <scope>NUCLEOTIDE SEQUENCE [LARGE SCALE GENOMIC DNA]</scope>
    <source>
        <strain evidence="3">sbr112.9</strain>
    </source>
</reference>
<sequence length="732" mass="82480">MMRDSEWMKLFAPVPLAQARWPSLGPLLAGPMEWSDTAEVAETTILLLKAMGFRVTSRSSPWILSVWNLDLTSVELLRWKGKLRNAFGMQIKPRLLMASDGGYQLGGMESQPGEMPSPKGGQLATNPSKITTMKTPETKKGERFRATAGTPYFEDSHMLSPKKSRTRLGRNKWESEEDNLAEAENDSDDDHGYRPVEMKRSKTTRYTTSATTGGGSQYLELRSHVSLDKIAQFGGRYRSDDSLQWLKRHTYAPRLVVRTVSPQLRPDSKKLVSATPKENPDKMESAERGVSGLLLFTVRPIGQDATICDFLTRLNGYAQTAKIQYERGGADAADHVEQFLPNCGDDDIMDMLYPLQLNDIHRVEQFINKKILGEKRKKQRDRLEEAERNCAEMIDETTRRREDKHDARRDAKREIRRDDRRSDRRQEESRDRWINTADYVVEELYGSTGHTEAGRGQLSRDTELYDSEESDGYSAHGQDEDAESEDDTDYVAKWFCEIARSQGSSSTLRPNSRLTEGIEVGKLLIRFTTITSMLRSPETEATRLGPRGTRLDHLGDRLKDEIVGTPRWNASSMSLAPLAEAWATRFTFVGDVFCKQVHEIGQCELFRRYEKLASFVKNNVDKSKVPDPPTLTGLEFSGLPQSAEPVVEANFVFAFVGEAGWPEGSVGTDEGMCGSDGNERESEESDEDDSAMKFDRRVRIRALVMGAVIDRRVKILLDTGANVSAVSSTLHE</sequence>
<dbReference type="EMBL" id="NCKW01009611">
    <property type="protein sequence ID" value="POM66459.1"/>
    <property type="molecule type" value="Genomic_DNA"/>
</dbReference>
<evidence type="ECO:0008006" key="4">
    <source>
        <dbReference type="Google" id="ProtNLM"/>
    </source>
</evidence>
<comment type="caution">
    <text evidence="2">The sequence shown here is derived from an EMBL/GenBank/DDBJ whole genome shotgun (WGS) entry which is preliminary data.</text>
</comment>
<evidence type="ECO:0000313" key="3">
    <source>
        <dbReference type="Proteomes" id="UP000237271"/>
    </source>
</evidence>
<evidence type="ECO:0000313" key="2">
    <source>
        <dbReference type="EMBL" id="POM66459.1"/>
    </source>
</evidence>
<dbReference type="PROSITE" id="PS00141">
    <property type="entry name" value="ASP_PROTEASE"/>
    <property type="match status" value="1"/>
</dbReference>
<dbReference type="InterPro" id="IPR001969">
    <property type="entry name" value="Aspartic_peptidase_AS"/>
</dbReference>
<feature type="region of interest" description="Disordered" evidence="1">
    <location>
        <begin position="108"/>
        <end position="133"/>
    </location>
</feature>
<dbReference type="GO" id="GO:0006508">
    <property type="term" value="P:proteolysis"/>
    <property type="evidence" value="ECO:0007669"/>
    <property type="project" value="InterPro"/>
</dbReference>
<feature type="compositionally biased region" description="Polar residues" evidence="1">
    <location>
        <begin position="123"/>
        <end position="133"/>
    </location>
</feature>
<name>A0A2P4XLT9_9STRA</name>
<dbReference type="AlphaFoldDB" id="A0A2P4XLT9"/>